<keyword evidence="2" id="KW-1185">Reference proteome</keyword>
<accession>A0A553NPD4</accession>
<name>A0A553NPD4_TIGCA</name>
<evidence type="ECO:0000313" key="1">
    <source>
        <dbReference type="EMBL" id="TRY67285.1"/>
    </source>
</evidence>
<dbReference type="Gene3D" id="3.30.930.10">
    <property type="entry name" value="Bira Bifunctional Protein, Domain 2"/>
    <property type="match status" value="1"/>
</dbReference>
<comment type="caution">
    <text evidence="1">The sequence shown here is derived from an EMBL/GenBank/DDBJ whole genome shotgun (WGS) entry which is preliminary data.</text>
</comment>
<dbReference type="STRING" id="6832.A0A553NPD4"/>
<dbReference type="EMBL" id="VCGU01000011">
    <property type="protein sequence ID" value="TRY67285.1"/>
    <property type="molecule type" value="Genomic_DNA"/>
</dbReference>
<dbReference type="InterPro" id="IPR045864">
    <property type="entry name" value="aa-tRNA-synth_II/BPL/LPL"/>
</dbReference>
<evidence type="ECO:0000313" key="2">
    <source>
        <dbReference type="Proteomes" id="UP000318571"/>
    </source>
</evidence>
<protein>
    <submittedName>
        <fullName evidence="1">Uncharacterized protein</fullName>
    </submittedName>
</protein>
<proteinExistence type="predicted"/>
<organism evidence="1 2">
    <name type="scientific">Tigriopus californicus</name>
    <name type="common">Marine copepod</name>
    <dbReference type="NCBI Taxonomy" id="6832"/>
    <lineage>
        <taxon>Eukaryota</taxon>
        <taxon>Metazoa</taxon>
        <taxon>Ecdysozoa</taxon>
        <taxon>Arthropoda</taxon>
        <taxon>Crustacea</taxon>
        <taxon>Multicrustacea</taxon>
        <taxon>Hexanauplia</taxon>
        <taxon>Copepoda</taxon>
        <taxon>Harpacticoida</taxon>
        <taxon>Harpacticidae</taxon>
        <taxon>Tigriopus</taxon>
    </lineage>
</organism>
<dbReference type="AlphaFoldDB" id="A0A553NPD4"/>
<dbReference type="Proteomes" id="UP000318571">
    <property type="component" value="Chromosome 4"/>
</dbReference>
<sequence>MIQWLQRMRFRAASKDKAARRDDEAMLPDEGLSATALEYGLPPTEDGYGLSIRLAMFLIGFEHIKRSYSSRAMKA</sequence>
<gene>
    <name evidence="1" type="ORF">TCAL_16934</name>
</gene>
<reference evidence="1 2" key="1">
    <citation type="journal article" date="2018" name="Nat. Ecol. Evol.">
        <title>Genomic signatures of mitonuclear coevolution across populations of Tigriopus californicus.</title>
        <authorList>
            <person name="Barreto F.S."/>
            <person name="Watson E.T."/>
            <person name="Lima T.G."/>
            <person name="Willett C.S."/>
            <person name="Edmands S."/>
            <person name="Li W."/>
            <person name="Burton R.S."/>
        </authorList>
    </citation>
    <scope>NUCLEOTIDE SEQUENCE [LARGE SCALE GENOMIC DNA]</scope>
    <source>
        <strain evidence="1 2">San Diego</strain>
    </source>
</reference>